<dbReference type="Proteomes" id="UP000014018">
    <property type="component" value="Unassembled WGS sequence"/>
</dbReference>
<evidence type="ECO:0000313" key="2">
    <source>
        <dbReference type="Proteomes" id="UP000014018"/>
    </source>
</evidence>
<reference evidence="1 2" key="1">
    <citation type="submission" date="2012-12" db="EMBL/GenBank/DDBJ databases">
        <title>The Genome Sequence of Bacillus cereus VD133.</title>
        <authorList>
            <consortium name="The Broad Institute Genome Sequencing Platform"/>
            <consortium name="The Broad Institute Genome Sequencing Center for Infectious Disease"/>
            <person name="Feldgarden M."/>
            <person name="Van der Auwera G.A."/>
            <person name="Mahillon J."/>
            <person name="Duprez V."/>
            <person name="Timmery S."/>
            <person name="Mattelet C."/>
            <person name="Dierick K."/>
            <person name="Sun M."/>
            <person name="Yu Z."/>
            <person name="Zhu L."/>
            <person name="Hu X."/>
            <person name="Shank E.B."/>
            <person name="Swiecicka I."/>
            <person name="Hansen B.M."/>
            <person name="Andrup L."/>
            <person name="Walker B."/>
            <person name="Young S.K."/>
            <person name="Zeng Q."/>
            <person name="Gargeya S."/>
            <person name="Fitzgerald M."/>
            <person name="Haas B."/>
            <person name="Abouelleil A."/>
            <person name="Alvarado L."/>
            <person name="Arachchi H.M."/>
            <person name="Berlin A.M."/>
            <person name="Chapman S.B."/>
            <person name="Dewar J."/>
            <person name="Goldberg J."/>
            <person name="Griggs A."/>
            <person name="Gujja S."/>
            <person name="Hansen M."/>
            <person name="Howarth C."/>
            <person name="Imamovic A."/>
            <person name="Larimer J."/>
            <person name="McCowan C."/>
            <person name="Murphy C."/>
            <person name="Neiman D."/>
            <person name="Pearson M."/>
            <person name="Priest M."/>
            <person name="Roberts A."/>
            <person name="Saif S."/>
            <person name="Shea T."/>
            <person name="Sisk P."/>
            <person name="Sykes S."/>
            <person name="Wortman J."/>
            <person name="Nusbaum C."/>
            <person name="Birren B."/>
        </authorList>
    </citation>
    <scope>NUCLEOTIDE SEQUENCE [LARGE SCALE GENOMIC DNA]</scope>
    <source>
        <strain evidence="1 2">VD133</strain>
    </source>
</reference>
<protein>
    <submittedName>
        <fullName evidence="1">Uncharacterized protein</fullName>
    </submittedName>
</protein>
<evidence type="ECO:0000313" key="1">
    <source>
        <dbReference type="EMBL" id="EOO23468.1"/>
    </source>
</evidence>
<organism evidence="1 2">
    <name type="scientific">Bacillus cereus VD133</name>
    <dbReference type="NCBI Taxonomy" id="1053233"/>
    <lineage>
        <taxon>Bacteria</taxon>
        <taxon>Bacillati</taxon>
        <taxon>Bacillota</taxon>
        <taxon>Bacilli</taxon>
        <taxon>Bacillales</taxon>
        <taxon>Bacillaceae</taxon>
        <taxon>Bacillus</taxon>
        <taxon>Bacillus cereus group</taxon>
    </lineage>
</organism>
<dbReference type="AlphaFoldDB" id="A0A9W5PJ59"/>
<comment type="caution">
    <text evidence="1">The sequence shown here is derived from an EMBL/GenBank/DDBJ whole genome shotgun (WGS) entry which is preliminary data.</text>
</comment>
<gene>
    <name evidence="1" type="ORF">IIU_07029</name>
</gene>
<sequence>MIQKETKCNGVYVVIKYKVFGLLIYKSTIQRSLYKVK</sequence>
<name>A0A9W5PJ59_BACCE</name>
<proteinExistence type="predicted"/>
<accession>A0A9W5PJ59</accession>
<dbReference type="EMBL" id="AHFB01000194">
    <property type="protein sequence ID" value="EOO23468.1"/>
    <property type="molecule type" value="Genomic_DNA"/>
</dbReference>